<keyword evidence="2" id="KW-1185">Reference proteome</keyword>
<evidence type="ECO:0000313" key="2">
    <source>
        <dbReference type="Proteomes" id="UP000308600"/>
    </source>
</evidence>
<dbReference type="EMBL" id="ML208386">
    <property type="protein sequence ID" value="TFK67087.1"/>
    <property type="molecule type" value="Genomic_DNA"/>
</dbReference>
<name>A0ACD3AQA6_9AGAR</name>
<gene>
    <name evidence="1" type="ORF">BDN72DRAFT_859439</name>
</gene>
<proteinExistence type="predicted"/>
<sequence>MVHTDKDSKSEGPGSSPALSSTSLTTQSVFRGAHPDDLAITSRESIDSEIATLEARIVSLKIQNAHTAIARLPLELMQEIFVIISRSAGYLEVGKAALSVTWVCHSWREVAHGTSELWNYIDFSNPTWVEVALSRTQNRPLYLSFDFKWEDYADANHLLAPCLQQLARIKIFSVSRAHTVGSKLDICLSPLWNSSAPLLVELTLHSRTIPTNLTPEIFPKLERLSLTHCKFSWESLPIRVGLKTLLINHPGSRISAEDLLERLWVVSPTLESLTLSRTLLNTTATPRDNLLLGQRPQKLNKIEYFEMRDDHAPPITFILDHILLPSHVDAVKIFIRNGGVEQFETVRALVSCRGLESWPIETFEFDLQYDMLVLYLVDSNRRSIHLSLDKLTSDPRSLQPIFDILPSFPMRTLTLSGNALDDHVSALLANFNASRTIERIEVVQVFVPTFTSIIYNQNQRIREVVKFKDARDIGKKMDSKMRARCRSIITFHKLSTLEYYRDFDADFSGITMDQEDYEEDLEGGFNPWWCSAVLSDENGRLSRTYFEILGLGVSKLLFNGINVPSRKYLERLCRDVQVECIDVVHVTDKKMRVFAFKTNPNA</sequence>
<protein>
    <submittedName>
        <fullName evidence="1">Uncharacterized protein</fullName>
    </submittedName>
</protein>
<organism evidence="1 2">
    <name type="scientific">Pluteus cervinus</name>
    <dbReference type="NCBI Taxonomy" id="181527"/>
    <lineage>
        <taxon>Eukaryota</taxon>
        <taxon>Fungi</taxon>
        <taxon>Dikarya</taxon>
        <taxon>Basidiomycota</taxon>
        <taxon>Agaricomycotina</taxon>
        <taxon>Agaricomycetes</taxon>
        <taxon>Agaricomycetidae</taxon>
        <taxon>Agaricales</taxon>
        <taxon>Pluteineae</taxon>
        <taxon>Pluteaceae</taxon>
        <taxon>Pluteus</taxon>
    </lineage>
</organism>
<reference evidence="1 2" key="1">
    <citation type="journal article" date="2019" name="Nat. Ecol. Evol.">
        <title>Megaphylogeny resolves global patterns of mushroom evolution.</title>
        <authorList>
            <person name="Varga T."/>
            <person name="Krizsan K."/>
            <person name="Foldi C."/>
            <person name="Dima B."/>
            <person name="Sanchez-Garcia M."/>
            <person name="Sanchez-Ramirez S."/>
            <person name="Szollosi G.J."/>
            <person name="Szarkandi J.G."/>
            <person name="Papp V."/>
            <person name="Albert L."/>
            <person name="Andreopoulos W."/>
            <person name="Angelini C."/>
            <person name="Antonin V."/>
            <person name="Barry K.W."/>
            <person name="Bougher N.L."/>
            <person name="Buchanan P."/>
            <person name="Buyck B."/>
            <person name="Bense V."/>
            <person name="Catcheside P."/>
            <person name="Chovatia M."/>
            <person name="Cooper J."/>
            <person name="Damon W."/>
            <person name="Desjardin D."/>
            <person name="Finy P."/>
            <person name="Geml J."/>
            <person name="Haridas S."/>
            <person name="Hughes K."/>
            <person name="Justo A."/>
            <person name="Karasinski D."/>
            <person name="Kautmanova I."/>
            <person name="Kiss B."/>
            <person name="Kocsube S."/>
            <person name="Kotiranta H."/>
            <person name="LaButti K.M."/>
            <person name="Lechner B.E."/>
            <person name="Liimatainen K."/>
            <person name="Lipzen A."/>
            <person name="Lukacs Z."/>
            <person name="Mihaltcheva S."/>
            <person name="Morgado L.N."/>
            <person name="Niskanen T."/>
            <person name="Noordeloos M.E."/>
            <person name="Ohm R.A."/>
            <person name="Ortiz-Santana B."/>
            <person name="Ovrebo C."/>
            <person name="Racz N."/>
            <person name="Riley R."/>
            <person name="Savchenko A."/>
            <person name="Shiryaev A."/>
            <person name="Soop K."/>
            <person name="Spirin V."/>
            <person name="Szebenyi C."/>
            <person name="Tomsovsky M."/>
            <person name="Tulloss R.E."/>
            <person name="Uehling J."/>
            <person name="Grigoriev I.V."/>
            <person name="Vagvolgyi C."/>
            <person name="Papp T."/>
            <person name="Martin F.M."/>
            <person name="Miettinen O."/>
            <person name="Hibbett D.S."/>
            <person name="Nagy L.G."/>
        </authorList>
    </citation>
    <scope>NUCLEOTIDE SEQUENCE [LARGE SCALE GENOMIC DNA]</scope>
    <source>
        <strain evidence="1 2">NL-1719</strain>
    </source>
</reference>
<evidence type="ECO:0000313" key="1">
    <source>
        <dbReference type="EMBL" id="TFK67087.1"/>
    </source>
</evidence>
<dbReference type="Proteomes" id="UP000308600">
    <property type="component" value="Unassembled WGS sequence"/>
</dbReference>
<accession>A0ACD3AQA6</accession>